<dbReference type="AlphaFoldDB" id="A0AA96G8X8"/>
<evidence type="ECO:0000256" key="1">
    <source>
        <dbReference type="ARBA" id="ARBA00008136"/>
    </source>
</evidence>
<proteinExistence type="inferred from homology"/>
<evidence type="ECO:0000256" key="8">
    <source>
        <dbReference type="RuleBase" id="RU364100"/>
    </source>
</evidence>
<name>A0AA96G8X8_9BACT</name>
<evidence type="ECO:0000313" key="10">
    <source>
        <dbReference type="Proteomes" id="UP001302719"/>
    </source>
</evidence>
<sequence>MCGRFTRKENFQHLAEQLGLKVLPPLSPRYNIAPSQLVACVRTNLESEQRECTELKWGLVPSWAKDPSIGNKLINARGETVAEKPAFRKAFKQQRCLVLADGFYEWKQDGNTKQPYYVRFKDQRLFAFAGLWERWKENEADPLETCTIITTAPNAVMESIHHRMPVILNFNDYADWLDPSLQAVEQFNALLRPFPPEEMEAYPVSQLVNSPRNDRPECVAPIE</sequence>
<dbReference type="Pfam" id="PF02586">
    <property type="entry name" value="SRAP"/>
    <property type="match status" value="1"/>
</dbReference>
<dbReference type="Proteomes" id="UP001302719">
    <property type="component" value="Chromosome"/>
</dbReference>
<dbReference type="Gene3D" id="3.90.1680.10">
    <property type="entry name" value="SOS response associated peptidase-like"/>
    <property type="match status" value="1"/>
</dbReference>
<dbReference type="RefSeq" id="WP_312641127.1">
    <property type="nucleotide sequence ID" value="NZ_CP116967.1"/>
</dbReference>
<keyword evidence="5" id="KW-0190">Covalent protein-DNA linkage</keyword>
<evidence type="ECO:0000256" key="3">
    <source>
        <dbReference type="ARBA" id="ARBA00022763"/>
    </source>
</evidence>
<accession>A0AA96G8X8</accession>
<dbReference type="GO" id="GO:0003697">
    <property type="term" value="F:single-stranded DNA binding"/>
    <property type="evidence" value="ECO:0007669"/>
    <property type="project" value="InterPro"/>
</dbReference>
<dbReference type="PANTHER" id="PTHR13604">
    <property type="entry name" value="DC12-RELATED"/>
    <property type="match status" value="1"/>
</dbReference>
<dbReference type="KEGG" id="nall:PP769_13915"/>
<dbReference type="GO" id="GO:0016829">
    <property type="term" value="F:lyase activity"/>
    <property type="evidence" value="ECO:0007669"/>
    <property type="project" value="UniProtKB-KW"/>
</dbReference>
<evidence type="ECO:0000256" key="6">
    <source>
        <dbReference type="ARBA" id="ARBA00023125"/>
    </source>
</evidence>
<dbReference type="InterPro" id="IPR003738">
    <property type="entry name" value="SRAP"/>
</dbReference>
<gene>
    <name evidence="9" type="ORF">PP769_13915</name>
</gene>
<keyword evidence="6" id="KW-0238">DNA-binding</keyword>
<keyword evidence="3" id="KW-0227">DNA damage</keyword>
<keyword evidence="2 8" id="KW-0645">Protease</keyword>
<dbReference type="EC" id="3.4.-.-" evidence="8"/>
<evidence type="ECO:0000256" key="2">
    <source>
        <dbReference type="ARBA" id="ARBA00022670"/>
    </source>
</evidence>
<dbReference type="EMBL" id="CP116967">
    <property type="protein sequence ID" value="WNM57066.1"/>
    <property type="molecule type" value="Genomic_DNA"/>
</dbReference>
<dbReference type="SUPFAM" id="SSF143081">
    <property type="entry name" value="BB1717-like"/>
    <property type="match status" value="1"/>
</dbReference>
<dbReference type="GO" id="GO:0006508">
    <property type="term" value="P:proteolysis"/>
    <property type="evidence" value="ECO:0007669"/>
    <property type="project" value="UniProtKB-KW"/>
</dbReference>
<evidence type="ECO:0000256" key="7">
    <source>
        <dbReference type="ARBA" id="ARBA00023239"/>
    </source>
</evidence>
<dbReference type="PANTHER" id="PTHR13604:SF0">
    <property type="entry name" value="ABASIC SITE PROCESSING PROTEIN HMCES"/>
    <property type="match status" value="1"/>
</dbReference>
<protein>
    <recommendedName>
        <fullName evidence="8">Abasic site processing protein</fullName>
        <ecNumber evidence="8">3.4.-.-</ecNumber>
    </recommendedName>
</protein>
<dbReference type="GO" id="GO:0106300">
    <property type="term" value="P:protein-DNA covalent cross-linking repair"/>
    <property type="evidence" value="ECO:0007669"/>
    <property type="project" value="InterPro"/>
</dbReference>
<evidence type="ECO:0000313" key="9">
    <source>
        <dbReference type="EMBL" id="WNM57066.1"/>
    </source>
</evidence>
<evidence type="ECO:0000256" key="4">
    <source>
        <dbReference type="ARBA" id="ARBA00022801"/>
    </source>
</evidence>
<keyword evidence="10" id="KW-1185">Reference proteome</keyword>
<reference evidence="9 10" key="1">
    <citation type="submission" date="2023-01" db="EMBL/GenBank/DDBJ databases">
        <title>Cultivation and genomic characterization of new, ubiquitous marine nitrite-oxidizing bacteria from the Nitrospirales.</title>
        <authorList>
            <person name="Mueller A.J."/>
            <person name="Daebeler A."/>
            <person name="Herbold C.W."/>
            <person name="Kirkegaard R.H."/>
            <person name="Daims H."/>
        </authorList>
    </citation>
    <scope>NUCLEOTIDE SEQUENCE [LARGE SCALE GENOMIC DNA]</scope>
    <source>
        <strain evidence="9 10">VA</strain>
    </source>
</reference>
<dbReference type="InterPro" id="IPR036590">
    <property type="entry name" value="SRAP-like"/>
</dbReference>
<comment type="similarity">
    <text evidence="1 8">Belongs to the SOS response-associated peptidase family.</text>
</comment>
<evidence type="ECO:0000256" key="5">
    <source>
        <dbReference type="ARBA" id="ARBA00023124"/>
    </source>
</evidence>
<keyword evidence="4 8" id="KW-0378">Hydrolase</keyword>
<organism evidence="9 10">
    <name type="scientific">Candidatus Nitrospira allomarina</name>
    <dbReference type="NCBI Taxonomy" id="3020900"/>
    <lineage>
        <taxon>Bacteria</taxon>
        <taxon>Pseudomonadati</taxon>
        <taxon>Nitrospirota</taxon>
        <taxon>Nitrospiria</taxon>
        <taxon>Nitrospirales</taxon>
        <taxon>Nitrospiraceae</taxon>
        <taxon>Nitrospira</taxon>
    </lineage>
</organism>
<keyword evidence="7" id="KW-0456">Lyase</keyword>
<dbReference type="GO" id="GO:0008233">
    <property type="term" value="F:peptidase activity"/>
    <property type="evidence" value="ECO:0007669"/>
    <property type="project" value="UniProtKB-KW"/>
</dbReference>